<dbReference type="AlphaFoldDB" id="A0A4V2UWL5"/>
<keyword evidence="1 2" id="KW-0238">DNA-binding</keyword>
<dbReference type="InterPro" id="IPR009057">
    <property type="entry name" value="Homeodomain-like_sf"/>
</dbReference>
<dbReference type="PRINTS" id="PR00455">
    <property type="entry name" value="HTHTETR"/>
</dbReference>
<feature type="DNA-binding region" description="H-T-H motif" evidence="2">
    <location>
        <begin position="29"/>
        <end position="48"/>
    </location>
</feature>
<dbReference type="InterPro" id="IPR036271">
    <property type="entry name" value="Tet_transcr_reg_TetR-rel_C_sf"/>
</dbReference>
<dbReference type="RefSeq" id="WP_164483998.1">
    <property type="nucleotide sequence ID" value="NZ_JBHLWF010000088.1"/>
</dbReference>
<proteinExistence type="predicted"/>
<dbReference type="Pfam" id="PF14246">
    <property type="entry name" value="TetR_C_7"/>
    <property type="match status" value="1"/>
</dbReference>
<comment type="caution">
    <text evidence="4">The sequence shown here is derived from an EMBL/GenBank/DDBJ whole genome shotgun (WGS) entry which is preliminary data.</text>
</comment>
<gene>
    <name evidence="4" type="ORF">EDC25_104139</name>
</gene>
<accession>A0A4V2UWL5</accession>
<reference evidence="4 5" key="1">
    <citation type="submission" date="2019-03" db="EMBL/GenBank/DDBJ databases">
        <title>Genomic Encyclopedia of Type Strains, Phase IV (KMG-IV): sequencing the most valuable type-strain genomes for metagenomic binning, comparative biology and taxonomic classification.</title>
        <authorList>
            <person name="Goeker M."/>
        </authorList>
    </citation>
    <scope>NUCLEOTIDE SEQUENCE [LARGE SCALE GENOMIC DNA]</scope>
    <source>
        <strain evidence="4 5">DSM 21944</strain>
    </source>
</reference>
<dbReference type="SUPFAM" id="SSF46689">
    <property type="entry name" value="Homeodomain-like"/>
    <property type="match status" value="1"/>
</dbReference>
<name>A0A4V2UWL5_9GAMM</name>
<dbReference type="PROSITE" id="PS50977">
    <property type="entry name" value="HTH_TETR_2"/>
    <property type="match status" value="1"/>
</dbReference>
<dbReference type="GO" id="GO:0000976">
    <property type="term" value="F:transcription cis-regulatory region binding"/>
    <property type="evidence" value="ECO:0007669"/>
    <property type="project" value="TreeGrafter"/>
</dbReference>
<evidence type="ECO:0000259" key="3">
    <source>
        <dbReference type="PROSITE" id="PS50977"/>
    </source>
</evidence>
<dbReference type="InterPro" id="IPR050109">
    <property type="entry name" value="HTH-type_TetR-like_transc_reg"/>
</dbReference>
<feature type="domain" description="HTH tetR-type" evidence="3">
    <location>
        <begin position="7"/>
        <end position="66"/>
    </location>
</feature>
<dbReference type="PANTHER" id="PTHR30055">
    <property type="entry name" value="HTH-TYPE TRANSCRIPTIONAL REGULATOR RUTR"/>
    <property type="match status" value="1"/>
</dbReference>
<sequence length="197" mass="22048">MKSPARIERHRRIAEAVRSLVAEQGLRLSMEAVAARAGCSKQTLYTNYGNKQELVRRVLIDRLDATAARWDADKNDLRSALLTFALDHVEYLANDATVAARRLILAEARRYTAEASAIFDVAINGLQRQLSARLHTAIRQGQLRDGDAEAMAEILLGMIRGLDVERRNIGDGHRTSEEARAEWATYAVDAFLRAFSR</sequence>
<dbReference type="Proteomes" id="UP000294599">
    <property type="component" value="Unassembled WGS sequence"/>
</dbReference>
<evidence type="ECO:0000313" key="4">
    <source>
        <dbReference type="EMBL" id="TCT00148.1"/>
    </source>
</evidence>
<keyword evidence="5" id="KW-1185">Reference proteome</keyword>
<organism evidence="4 5">
    <name type="scientific">Pseudofulvimonas gallinarii</name>
    <dbReference type="NCBI Taxonomy" id="634155"/>
    <lineage>
        <taxon>Bacteria</taxon>
        <taxon>Pseudomonadati</taxon>
        <taxon>Pseudomonadota</taxon>
        <taxon>Gammaproteobacteria</taxon>
        <taxon>Lysobacterales</taxon>
        <taxon>Rhodanobacteraceae</taxon>
        <taxon>Pseudofulvimonas</taxon>
    </lineage>
</organism>
<dbReference type="Gene3D" id="1.10.10.60">
    <property type="entry name" value="Homeodomain-like"/>
    <property type="match status" value="1"/>
</dbReference>
<protein>
    <submittedName>
        <fullName evidence="4">TetR family transcriptional regulator</fullName>
    </submittedName>
</protein>
<dbReference type="Gene3D" id="1.10.357.10">
    <property type="entry name" value="Tetracycline Repressor, domain 2"/>
    <property type="match status" value="1"/>
</dbReference>
<dbReference type="GO" id="GO:0003700">
    <property type="term" value="F:DNA-binding transcription factor activity"/>
    <property type="evidence" value="ECO:0007669"/>
    <property type="project" value="TreeGrafter"/>
</dbReference>
<dbReference type="InterPro" id="IPR039536">
    <property type="entry name" value="TetR_C_Proteobacteria"/>
</dbReference>
<dbReference type="Pfam" id="PF00440">
    <property type="entry name" value="TetR_N"/>
    <property type="match status" value="1"/>
</dbReference>
<dbReference type="EMBL" id="SMAF01000004">
    <property type="protein sequence ID" value="TCT00148.1"/>
    <property type="molecule type" value="Genomic_DNA"/>
</dbReference>
<evidence type="ECO:0000313" key="5">
    <source>
        <dbReference type="Proteomes" id="UP000294599"/>
    </source>
</evidence>
<dbReference type="SUPFAM" id="SSF48498">
    <property type="entry name" value="Tetracyclin repressor-like, C-terminal domain"/>
    <property type="match status" value="1"/>
</dbReference>
<dbReference type="PANTHER" id="PTHR30055:SF146">
    <property type="entry name" value="HTH-TYPE TRANSCRIPTIONAL DUAL REGULATOR CECR"/>
    <property type="match status" value="1"/>
</dbReference>
<evidence type="ECO:0000256" key="2">
    <source>
        <dbReference type="PROSITE-ProRule" id="PRU00335"/>
    </source>
</evidence>
<dbReference type="InterPro" id="IPR001647">
    <property type="entry name" value="HTH_TetR"/>
</dbReference>
<evidence type="ECO:0000256" key="1">
    <source>
        <dbReference type="ARBA" id="ARBA00023125"/>
    </source>
</evidence>